<name>A0A251MS33_PRUPE</name>
<reference evidence="2 3" key="1">
    <citation type="journal article" date="2013" name="Nat. Genet.">
        <title>The high-quality draft genome of peach (Prunus persica) identifies unique patterns of genetic diversity, domestication and genome evolution.</title>
        <authorList>
            <consortium name="International Peach Genome Initiative"/>
            <person name="Verde I."/>
            <person name="Abbott A.G."/>
            <person name="Scalabrin S."/>
            <person name="Jung S."/>
            <person name="Shu S."/>
            <person name="Marroni F."/>
            <person name="Zhebentyayeva T."/>
            <person name="Dettori M.T."/>
            <person name="Grimwood J."/>
            <person name="Cattonaro F."/>
            <person name="Zuccolo A."/>
            <person name="Rossini L."/>
            <person name="Jenkins J."/>
            <person name="Vendramin E."/>
            <person name="Meisel L.A."/>
            <person name="Decroocq V."/>
            <person name="Sosinski B."/>
            <person name="Prochnik S."/>
            <person name="Mitros T."/>
            <person name="Policriti A."/>
            <person name="Cipriani G."/>
            <person name="Dondini L."/>
            <person name="Ficklin S."/>
            <person name="Goodstein D.M."/>
            <person name="Xuan P."/>
            <person name="Del Fabbro C."/>
            <person name="Aramini V."/>
            <person name="Copetti D."/>
            <person name="Gonzalez S."/>
            <person name="Horner D.S."/>
            <person name="Falchi R."/>
            <person name="Lucas S."/>
            <person name="Mica E."/>
            <person name="Maldonado J."/>
            <person name="Lazzari B."/>
            <person name="Bielenberg D."/>
            <person name="Pirona R."/>
            <person name="Miculan M."/>
            <person name="Barakat A."/>
            <person name="Testolin R."/>
            <person name="Stella A."/>
            <person name="Tartarini S."/>
            <person name="Tonutti P."/>
            <person name="Arus P."/>
            <person name="Orellana A."/>
            <person name="Wells C."/>
            <person name="Main D."/>
            <person name="Vizzotto G."/>
            <person name="Silva H."/>
            <person name="Salamini F."/>
            <person name="Schmutz J."/>
            <person name="Morgante M."/>
            <person name="Rokhsar D.S."/>
        </authorList>
    </citation>
    <scope>NUCLEOTIDE SEQUENCE [LARGE SCALE GENOMIC DNA]</scope>
    <source>
        <strain evidence="3">cv. Nemared</strain>
    </source>
</reference>
<keyword evidence="3" id="KW-1185">Reference proteome</keyword>
<organism evidence="2 3">
    <name type="scientific">Prunus persica</name>
    <name type="common">Peach</name>
    <name type="synonym">Amygdalus persica</name>
    <dbReference type="NCBI Taxonomy" id="3760"/>
    <lineage>
        <taxon>Eukaryota</taxon>
        <taxon>Viridiplantae</taxon>
        <taxon>Streptophyta</taxon>
        <taxon>Embryophyta</taxon>
        <taxon>Tracheophyta</taxon>
        <taxon>Spermatophyta</taxon>
        <taxon>Magnoliopsida</taxon>
        <taxon>eudicotyledons</taxon>
        <taxon>Gunneridae</taxon>
        <taxon>Pentapetalae</taxon>
        <taxon>rosids</taxon>
        <taxon>fabids</taxon>
        <taxon>Rosales</taxon>
        <taxon>Rosaceae</taxon>
        <taxon>Amygdaloideae</taxon>
        <taxon>Amygdaleae</taxon>
        <taxon>Prunus</taxon>
    </lineage>
</organism>
<protein>
    <submittedName>
        <fullName evidence="2">Uncharacterized protein</fullName>
    </submittedName>
</protein>
<dbReference type="Gramene" id="ONH90025">
    <property type="protein sequence ID" value="ONH90025"/>
    <property type="gene ID" value="PRUPE_8G030700"/>
</dbReference>
<keyword evidence="1" id="KW-0472">Membrane</keyword>
<proteinExistence type="predicted"/>
<sequence length="70" mass="7673">MNPIAAIVKNSATGIPSSSAAVMLKVMKPSETMQVTGGLLILLEVAMSWSFKRRLRNTAKKFFLMESQSK</sequence>
<evidence type="ECO:0000256" key="1">
    <source>
        <dbReference type="SAM" id="Phobius"/>
    </source>
</evidence>
<feature type="transmembrane region" description="Helical" evidence="1">
    <location>
        <begin position="33"/>
        <end position="51"/>
    </location>
</feature>
<dbReference type="AlphaFoldDB" id="A0A251MS33"/>
<accession>A0A251MS33</accession>
<dbReference type="Proteomes" id="UP000006882">
    <property type="component" value="Chromosome G8"/>
</dbReference>
<evidence type="ECO:0000313" key="3">
    <source>
        <dbReference type="Proteomes" id="UP000006882"/>
    </source>
</evidence>
<gene>
    <name evidence="2" type="ORF">PRUPE_8G030700</name>
</gene>
<dbReference type="EMBL" id="CM007658">
    <property type="protein sequence ID" value="ONH90025.1"/>
    <property type="molecule type" value="Genomic_DNA"/>
</dbReference>
<keyword evidence="1" id="KW-0812">Transmembrane</keyword>
<evidence type="ECO:0000313" key="2">
    <source>
        <dbReference type="EMBL" id="ONH90025.1"/>
    </source>
</evidence>
<keyword evidence="1" id="KW-1133">Transmembrane helix</keyword>